<evidence type="ECO:0000256" key="2">
    <source>
        <dbReference type="ARBA" id="ARBA00022803"/>
    </source>
</evidence>
<dbReference type="PANTHER" id="PTHR44216:SF3">
    <property type="entry name" value="PROTEIN O-MANNOSYL-TRANSFERASE TMTC2"/>
    <property type="match status" value="1"/>
</dbReference>
<dbReference type="PROSITE" id="PS50293">
    <property type="entry name" value="TPR_REGION"/>
    <property type="match status" value="1"/>
</dbReference>
<dbReference type="SMART" id="SM00028">
    <property type="entry name" value="TPR"/>
    <property type="match status" value="4"/>
</dbReference>
<name>A0A2W1JBZ4_9CYAN</name>
<sequence length="172" mass="19423">MERPILAQTSTTLNQTIHKARSAFQAGRYAEAEELWRKVVEQQPNSAEAFYELGFSLHLQEEIGAAIASYQKALSLDPNYDTPYINLGLAFIELMQYDEADQAFQKVLSFPDQPETPASTHALAHYNLAIIYKRQDDLERARQHVQSALALAPDFQAAQALLQQIETPQTEE</sequence>
<protein>
    <submittedName>
        <fullName evidence="4">Photosystem I assembly protein Ycf3</fullName>
    </submittedName>
</protein>
<feature type="repeat" description="TPR" evidence="3">
    <location>
        <begin position="81"/>
        <end position="114"/>
    </location>
</feature>
<evidence type="ECO:0000256" key="1">
    <source>
        <dbReference type="ARBA" id="ARBA00022737"/>
    </source>
</evidence>
<dbReference type="GO" id="GO:0035269">
    <property type="term" value="P:protein O-linked glycosylation via mannose"/>
    <property type="evidence" value="ECO:0007669"/>
    <property type="project" value="TreeGrafter"/>
</dbReference>
<keyword evidence="5" id="KW-1185">Reference proteome</keyword>
<evidence type="ECO:0000313" key="5">
    <source>
        <dbReference type="Proteomes" id="UP000248857"/>
    </source>
</evidence>
<comment type="caution">
    <text evidence="4">The sequence shown here is derived from an EMBL/GenBank/DDBJ whole genome shotgun (WGS) entry which is preliminary data.</text>
</comment>
<dbReference type="PROSITE" id="PS50005">
    <property type="entry name" value="TPR"/>
    <property type="match status" value="3"/>
</dbReference>
<dbReference type="Pfam" id="PF07719">
    <property type="entry name" value="TPR_2"/>
    <property type="match status" value="1"/>
</dbReference>
<reference evidence="4 5" key="1">
    <citation type="journal article" date="2018" name="Sci. Rep.">
        <title>A novel species of the marine cyanobacterium Acaryochloris with a unique pigment content and lifestyle.</title>
        <authorList>
            <person name="Partensky F."/>
            <person name="Six C."/>
            <person name="Ratin M."/>
            <person name="Garczarek L."/>
            <person name="Vaulot D."/>
            <person name="Probert I."/>
            <person name="Calteau A."/>
            <person name="Gourvil P."/>
            <person name="Marie D."/>
            <person name="Grebert T."/>
            <person name="Bouchier C."/>
            <person name="Le Panse S."/>
            <person name="Gachenot M."/>
            <person name="Rodriguez F."/>
            <person name="Garrido J.L."/>
        </authorList>
    </citation>
    <scope>NUCLEOTIDE SEQUENCE [LARGE SCALE GENOMIC DNA]</scope>
    <source>
        <strain evidence="4 5">RCC1774</strain>
    </source>
</reference>
<proteinExistence type="predicted"/>
<keyword evidence="1" id="KW-0677">Repeat</keyword>
<evidence type="ECO:0000256" key="3">
    <source>
        <dbReference type="PROSITE-ProRule" id="PRU00339"/>
    </source>
</evidence>
<dbReference type="OrthoDB" id="526434at2"/>
<dbReference type="EMBL" id="PQWO01000016">
    <property type="protein sequence ID" value="PZD71550.1"/>
    <property type="molecule type" value="Genomic_DNA"/>
</dbReference>
<dbReference type="Gene3D" id="1.25.40.10">
    <property type="entry name" value="Tetratricopeptide repeat domain"/>
    <property type="match status" value="2"/>
</dbReference>
<organism evidence="4 5">
    <name type="scientific">Acaryochloris thomasi RCC1774</name>
    <dbReference type="NCBI Taxonomy" id="1764569"/>
    <lineage>
        <taxon>Bacteria</taxon>
        <taxon>Bacillati</taxon>
        <taxon>Cyanobacteriota</taxon>
        <taxon>Cyanophyceae</taxon>
        <taxon>Acaryochloridales</taxon>
        <taxon>Acaryochloridaceae</taxon>
        <taxon>Acaryochloris</taxon>
        <taxon>Acaryochloris thomasi</taxon>
    </lineage>
</organism>
<dbReference type="AlphaFoldDB" id="A0A2W1JBZ4"/>
<dbReference type="PANTHER" id="PTHR44216">
    <property type="entry name" value="PROTEIN O-MANNOSYL-TRANSFERASE TMTC2"/>
    <property type="match status" value="1"/>
</dbReference>
<dbReference type="InterPro" id="IPR013105">
    <property type="entry name" value="TPR_2"/>
</dbReference>
<keyword evidence="2 3" id="KW-0802">TPR repeat</keyword>
<dbReference type="GO" id="GO:0000030">
    <property type="term" value="F:mannosyltransferase activity"/>
    <property type="evidence" value="ECO:0007669"/>
    <property type="project" value="TreeGrafter"/>
</dbReference>
<evidence type="ECO:0000313" key="4">
    <source>
        <dbReference type="EMBL" id="PZD71550.1"/>
    </source>
</evidence>
<accession>A0A2W1JBZ4</accession>
<dbReference type="SUPFAM" id="SSF48452">
    <property type="entry name" value="TPR-like"/>
    <property type="match status" value="1"/>
</dbReference>
<dbReference type="RefSeq" id="WP_158535154.1">
    <property type="nucleotide sequence ID" value="NZ_CAWNWM010000016.1"/>
</dbReference>
<dbReference type="InterPro" id="IPR019734">
    <property type="entry name" value="TPR_rpt"/>
</dbReference>
<dbReference type="Pfam" id="PF13181">
    <property type="entry name" value="TPR_8"/>
    <property type="match status" value="1"/>
</dbReference>
<dbReference type="InterPro" id="IPR011990">
    <property type="entry name" value="TPR-like_helical_dom_sf"/>
</dbReference>
<feature type="repeat" description="TPR" evidence="3">
    <location>
        <begin position="47"/>
        <end position="80"/>
    </location>
</feature>
<gene>
    <name evidence="4" type="primary">ycf3_12</name>
    <name evidence="4" type="ORF">C1752_06170</name>
</gene>
<dbReference type="Pfam" id="PF13432">
    <property type="entry name" value="TPR_16"/>
    <property type="match status" value="1"/>
</dbReference>
<dbReference type="InterPro" id="IPR052384">
    <property type="entry name" value="TMTC_O-mannosyltransferase"/>
</dbReference>
<dbReference type="Proteomes" id="UP000248857">
    <property type="component" value="Unassembled WGS sequence"/>
</dbReference>
<feature type="repeat" description="TPR" evidence="3">
    <location>
        <begin position="122"/>
        <end position="155"/>
    </location>
</feature>